<dbReference type="InterPro" id="IPR028082">
    <property type="entry name" value="Peripla_BP_I"/>
</dbReference>
<evidence type="ECO:0000256" key="1">
    <source>
        <dbReference type="ARBA" id="ARBA00010062"/>
    </source>
</evidence>
<proteinExistence type="inferred from homology"/>
<evidence type="ECO:0000259" key="3">
    <source>
        <dbReference type="Pfam" id="PF13458"/>
    </source>
</evidence>
<accession>A0A1V9FKB5</accession>
<evidence type="ECO:0000313" key="4">
    <source>
        <dbReference type="EMBL" id="OQP58794.1"/>
    </source>
</evidence>
<evidence type="ECO:0000256" key="2">
    <source>
        <dbReference type="ARBA" id="ARBA00022729"/>
    </source>
</evidence>
<sequence length="382" mass="42342">MPAIGMLLPGSTLYPSIGIDFTRGVRSCFKYHGIHGLALHHFPIGYGLNENDIYKQAEKFLLTDDVDVVIAYADDHIAKKLPPLFAAAGKLLVITNTGANYPNSSTSFTHTLYHSLNDSLYSFMTGRLCGRLPEHKRAVMATSYYDGGYQHCHAMVNAHELAGGEICFNFISQSKKETFNISSLAAFIKSHPAVNTLLCLYSGDMAHCFYEQIAPLQQQHHLHLFGSPMLFDTTPGDFAGTKPFVKHIKGYTGWTPTLPNSQNQEFTAHFKKEYNREANLFALQGWETALLVNNYLQQYAAGASVMEAVARLQQQHVQSPRGNLYLNDNYAVTGPAYLVSATGAMNIKVEETVEDPGQAWKEMIAQVPGSAFSGWHNTYLCI</sequence>
<dbReference type="AlphaFoldDB" id="A0A1V9FKB5"/>
<dbReference type="SUPFAM" id="SSF53822">
    <property type="entry name" value="Periplasmic binding protein-like I"/>
    <property type="match status" value="1"/>
</dbReference>
<comment type="caution">
    <text evidence="4">The sequence shown here is derived from an EMBL/GenBank/DDBJ whole genome shotgun (WGS) entry which is preliminary data.</text>
</comment>
<organism evidence="4 5">
    <name type="scientific">Niastella populi</name>
    <dbReference type="NCBI Taxonomy" id="550983"/>
    <lineage>
        <taxon>Bacteria</taxon>
        <taxon>Pseudomonadati</taxon>
        <taxon>Bacteroidota</taxon>
        <taxon>Chitinophagia</taxon>
        <taxon>Chitinophagales</taxon>
        <taxon>Chitinophagaceae</taxon>
        <taxon>Niastella</taxon>
    </lineage>
</organism>
<dbReference type="Proteomes" id="UP000192276">
    <property type="component" value="Unassembled WGS sequence"/>
</dbReference>
<feature type="domain" description="Leucine-binding protein" evidence="3">
    <location>
        <begin position="4"/>
        <end position="341"/>
    </location>
</feature>
<protein>
    <recommendedName>
        <fullName evidence="3">Leucine-binding protein domain-containing protein</fullName>
    </recommendedName>
</protein>
<dbReference type="InterPro" id="IPR028081">
    <property type="entry name" value="Leu-bd"/>
</dbReference>
<comment type="similarity">
    <text evidence="1">Belongs to the leucine-binding protein family.</text>
</comment>
<dbReference type="STRING" id="550983.A4R26_22795"/>
<dbReference type="RefSeq" id="WP_081165220.1">
    <property type="nucleotide sequence ID" value="NZ_LWBP01000187.1"/>
</dbReference>
<reference evidence="5" key="1">
    <citation type="submission" date="2016-04" db="EMBL/GenBank/DDBJ databases">
        <authorList>
            <person name="Chen L."/>
            <person name="Zhuang W."/>
            <person name="Wang G."/>
        </authorList>
    </citation>
    <scope>NUCLEOTIDE SEQUENCE [LARGE SCALE GENOMIC DNA]</scope>
    <source>
        <strain evidence="5">208</strain>
    </source>
</reference>
<keyword evidence="5" id="KW-1185">Reference proteome</keyword>
<name>A0A1V9FKB5_9BACT</name>
<dbReference type="Pfam" id="PF13458">
    <property type="entry name" value="Peripla_BP_6"/>
    <property type="match status" value="1"/>
</dbReference>
<dbReference type="EMBL" id="LWBP01000187">
    <property type="protein sequence ID" value="OQP58794.1"/>
    <property type="molecule type" value="Genomic_DNA"/>
</dbReference>
<keyword evidence="2" id="KW-0732">Signal</keyword>
<dbReference type="OrthoDB" id="947273at2"/>
<gene>
    <name evidence="4" type="ORF">A4R26_22795</name>
</gene>
<dbReference type="Gene3D" id="3.40.50.2300">
    <property type="match status" value="2"/>
</dbReference>
<evidence type="ECO:0000313" key="5">
    <source>
        <dbReference type="Proteomes" id="UP000192276"/>
    </source>
</evidence>